<dbReference type="Gene3D" id="3.30.200.20">
    <property type="entry name" value="Phosphorylase Kinase, domain 1"/>
    <property type="match status" value="1"/>
</dbReference>
<proteinExistence type="inferred from homology"/>
<dbReference type="InterPro" id="IPR008271">
    <property type="entry name" value="Ser/Thr_kinase_AS"/>
</dbReference>
<comment type="similarity">
    <text evidence="1">Belongs to the protein kinase superfamily. AGC Ser/Thr protein kinase family.</text>
</comment>
<comment type="catalytic activity">
    <reaction evidence="9">
        <text>L-seryl-[protein] + ATP = O-phospho-L-seryl-[protein] + ADP + H(+)</text>
        <dbReference type="Rhea" id="RHEA:17989"/>
        <dbReference type="Rhea" id="RHEA-COMP:9863"/>
        <dbReference type="Rhea" id="RHEA-COMP:11604"/>
        <dbReference type="ChEBI" id="CHEBI:15378"/>
        <dbReference type="ChEBI" id="CHEBI:29999"/>
        <dbReference type="ChEBI" id="CHEBI:30616"/>
        <dbReference type="ChEBI" id="CHEBI:83421"/>
        <dbReference type="ChEBI" id="CHEBI:456216"/>
        <dbReference type="EC" id="2.7.11.1"/>
    </reaction>
</comment>
<evidence type="ECO:0000313" key="13">
    <source>
        <dbReference type="EMBL" id="KAF7141229.1"/>
    </source>
</evidence>
<dbReference type="Pfam" id="PF00069">
    <property type="entry name" value="Pkinase"/>
    <property type="match status" value="2"/>
</dbReference>
<evidence type="ECO:0000256" key="9">
    <source>
        <dbReference type="ARBA" id="ARBA00048679"/>
    </source>
</evidence>
<dbReference type="PROSITE" id="PS00107">
    <property type="entry name" value="PROTEIN_KINASE_ATP"/>
    <property type="match status" value="1"/>
</dbReference>
<dbReference type="InterPro" id="IPR011009">
    <property type="entry name" value="Kinase-like_dom_sf"/>
</dbReference>
<evidence type="ECO:0000256" key="10">
    <source>
        <dbReference type="PROSITE-ProRule" id="PRU10141"/>
    </source>
</evidence>
<dbReference type="OrthoDB" id="432483at2759"/>
<keyword evidence="14" id="KW-1185">Reference proteome</keyword>
<dbReference type="GO" id="GO:0004674">
    <property type="term" value="F:protein serine/threonine kinase activity"/>
    <property type="evidence" value="ECO:0007669"/>
    <property type="project" value="UniProtKB-KW"/>
</dbReference>
<dbReference type="FunFam" id="1.10.510.10:FF:000020">
    <property type="entry name" value="serine/threonine-protein kinase D6PK-like"/>
    <property type="match status" value="1"/>
</dbReference>
<comment type="caution">
    <text evidence="13">The sequence shown here is derived from an EMBL/GenBank/DDBJ whole genome shotgun (WGS) entry which is preliminary data.</text>
</comment>
<dbReference type="FunFam" id="1.10.510.10:FF:000294">
    <property type="entry name" value="Serine/threonine-protein kinase OXI1"/>
    <property type="match status" value="1"/>
</dbReference>
<sequence>MVGKRILERNSCRPTPLHVSNLNARKSQLDATEEKSMDSQIQWTTNALADQTDSSLDLVDLEQIPTNLSPTVTDTGGLVECGTYQEKKESDHGYIKDRSPSTKVSDRSSSLQYASGIAKISSQADFVESEQSSMCRGSSSSDLSFGSSFSSFRRSTSKPHKANDSRWDAIQVFQEKDGALGLSHFRLLKKLGRGDMGSVYLSELRGTKCFFAMKVIDKKSLDTQKKLIHAQTEREILESLDHPFLPTLYSLFETEKVSCLVMEFCPGGDLHVLRQKQPGKRFPEEAVRVERNGAALQQPFYFHPRLDGNCGHAKYPTHAVLFYVAEVLLALEYLHMLGIVYRDLKPENVLVREDGHIMLSDFDLSLRCTSRPRIVRSASARPGTYCFQPACIEPSCAVTTACFFPRVLNKSNKERKPKNEVGNQVAPLVELIAEPTGARSMSFVGTHEYLAPEIIKGEGHGSAVDWWTLGIFLYELLIGKTPFKGSGNRATLFNVVGQPVRFESPVISSAARDLIRGLLVKDPKKRLAYKRGATEIKQHPFFEGVNWALIRCARPPQIPNPVEIERILAPTVSSKKAGIHGNYDEKGSDDYLEIDFF</sequence>
<dbReference type="AlphaFoldDB" id="A0A834GU92"/>
<organism evidence="13 14">
    <name type="scientific">Rhododendron simsii</name>
    <name type="common">Sims's rhododendron</name>
    <dbReference type="NCBI Taxonomy" id="118357"/>
    <lineage>
        <taxon>Eukaryota</taxon>
        <taxon>Viridiplantae</taxon>
        <taxon>Streptophyta</taxon>
        <taxon>Embryophyta</taxon>
        <taxon>Tracheophyta</taxon>
        <taxon>Spermatophyta</taxon>
        <taxon>Magnoliopsida</taxon>
        <taxon>eudicotyledons</taxon>
        <taxon>Gunneridae</taxon>
        <taxon>Pentapetalae</taxon>
        <taxon>asterids</taxon>
        <taxon>Ericales</taxon>
        <taxon>Ericaceae</taxon>
        <taxon>Ericoideae</taxon>
        <taxon>Rhodoreae</taxon>
        <taxon>Rhododendron</taxon>
    </lineage>
</organism>
<keyword evidence="4" id="KW-0808">Transferase</keyword>
<keyword evidence="5 10" id="KW-0547">Nucleotide-binding</keyword>
<feature type="compositionally biased region" description="Basic and acidic residues" evidence="11">
    <location>
        <begin position="89"/>
        <end position="106"/>
    </location>
</feature>
<dbReference type="FunFam" id="3.30.200.20:FF:000753">
    <property type="entry name" value="Serine/Threonine Kinase"/>
    <property type="match status" value="1"/>
</dbReference>
<dbReference type="Proteomes" id="UP000626092">
    <property type="component" value="Unassembled WGS sequence"/>
</dbReference>
<keyword evidence="6" id="KW-0418">Kinase</keyword>
<feature type="region of interest" description="Disordered" evidence="11">
    <location>
        <begin position="89"/>
        <end position="108"/>
    </location>
</feature>
<evidence type="ECO:0000256" key="1">
    <source>
        <dbReference type="ARBA" id="ARBA00009903"/>
    </source>
</evidence>
<dbReference type="PROSITE" id="PS00108">
    <property type="entry name" value="PROTEIN_KINASE_ST"/>
    <property type="match status" value="1"/>
</dbReference>
<name>A0A834GU92_RHOSS</name>
<dbReference type="PROSITE" id="PS50011">
    <property type="entry name" value="PROTEIN_KINASE_DOM"/>
    <property type="match status" value="1"/>
</dbReference>
<keyword evidence="3" id="KW-0723">Serine/threonine-protein kinase</keyword>
<evidence type="ECO:0000256" key="7">
    <source>
        <dbReference type="ARBA" id="ARBA00022840"/>
    </source>
</evidence>
<dbReference type="InterPro" id="IPR000719">
    <property type="entry name" value="Prot_kinase_dom"/>
</dbReference>
<dbReference type="EMBL" id="WJXA01000006">
    <property type="protein sequence ID" value="KAF7141229.1"/>
    <property type="molecule type" value="Genomic_DNA"/>
</dbReference>
<dbReference type="CDD" id="cd05574">
    <property type="entry name" value="STKc_phototropin_like"/>
    <property type="match status" value="1"/>
</dbReference>
<evidence type="ECO:0000256" key="2">
    <source>
        <dbReference type="ARBA" id="ARBA00012513"/>
    </source>
</evidence>
<dbReference type="EC" id="2.7.11.1" evidence="2"/>
<evidence type="ECO:0000256" key="4">
    <source>
        <dbReference type="ARBA" id="ARBA00022679"/>
    </source>
</evidence>
<evidence type="ECO:0000256" key="3">
    <source>
        <dbReference type="ARBA" id="ARBA00022527"/>
    </source>
</evidence>
<dbReference type="GO" id="GO:0005524">
    <property type="term" value="F:ATP binding"/>
    <property type="evidence" value="ECO:0007669"/>
    <property type="project" value="UniProtKB-UniRule"/>
</dbReference>
<protein>
    <recommendedName>
        <fullName evidence="2">non-specific serine/threonine protein kinase</fullName>
        <ecNumber evidence="2">2.7.11.1</ecNumber>
    </recommendedName>
</protein>
<evidence type="ECO:0000313" key="14">
    <source>
        <dbReference type="Proteomes" id="UP000626092"/>
    </source>
</evidence>
<dbReference type="PANTHER" id="PTHR45637">
    <property type="entry name" value="FLIPPASE KINASE 1-RELATED"/>
    <property type="match status" value="1"/>
</dbReference>
<feature type="domain" description="Protein kinase" evidence="12">
    <location>
        <begin position="185"/>
        <end position="542"/>
    </location>
</feature>
<reference evidence="13" key="1">
    <citation type="submission" date="2019-11" db="EMBL/GenBank/DDBJ databases">
        <authorList>
            <person name="Liu Y."/>
            <person name="Hou J."/>
            <person name="Li T.-Q."/>
            <person name="Guan C.-H."/>
            <person name="Wu X."/>
            <person name="Wu H.-Z."/>
            <person name="Ling F."/>
            <person name="Zhang R."/>
            <person name="Shi X.-G."/>
            <person name="Ren J.-P."/>
            <person name="Chen E.-F."/>
            <person name="Sun J.-M."/>
        </authorList>
    </citation>
    <scope>NUCLEOTIDE SEQUENCE</scope>
    <source>
        <strain evidence="13">Adult_tree_wgs_1</strain>
        <tissue evidence="13">Leaves</tissue>
    </source>
</reference>
<feature type="binding site" evidence="10">
    <location>
        <position position="214"/>
    </location>
    <ligand>
        <name>ATP</name>
        <dbReference type="ChEBI" id="CHEBI:30616"/>
    </ligand>
</feature>
<evidence type="ECO:0000256" key="5">
    <source>
        <dbReference type="ARBA" id="ARBA00022741"/>
    </source>
</evidence>
<evidence type="ECO:0000256" key="6">
    <source>
        <dbReference type="ARBA" id="ARBA00022777"/>
    </source>
</evidence>
<evidence type="ECO:0000259" key="12">
    <source>
        <dbReference type="PROSITE" id="PS50011"/>
    </source>
</evidence>
<gene>
    <name evidence="13" type="ORF">RHSIM_Rhsim06G0231400</name>
</gene>
<evidence type="ECO:0000256" key="11">
    <source>
        <dbReference type="SAM" id="MobiDB-lite"/>
    </source>
</evidence>
<accession>A0A834GU92</accession>
<keyword evidence="7 10" id="KW-0067">ATP-binding</keyword>
<dbReference type="InterPro" id="IPR017441">
    <property type="entry name" value="Protein_kinase_ATP_BS"/>
</dbReference>
<dbReference type="SMART" id="SM00220">
    <property type="entry name" value="S_TKc"/>
    <property type="match status" value="1"/>
</dbReference>
<dbReference type="Gene3D" id="1.10.510.10">
    <property type="entry name" value="Transferase(Phosphotransferase) domain 1"/>
    <property type="match status" value="1"/>
</dbReference>
<dbReference type="SUPFAM" id="SSF56112">
    <property type="entry name" value="Protein kinase-like (PK-like)"/>
    <property type="match status" value="1"/>
</dbReference>
<evidence type="ECO:0000256" key="8">
    <source>
        <dbReference type="ARBA" id="ARBA00047899"/>
    </source>
</evidence>
<comment type="catalytic activity">
    <reaction evidence="8">
        <text>L-threonyl-[protein] + ATP = O-phospho-L-threonyl-[protein] + ADP + H(+)</text>
        <dbReference type="Rhea" id="RHEA:46608"/>
        <dbReference type="Rhea" id="RHEA-COMP:11060"/>
        <dbReference type="Rhea" id="RHEA-COMP:11605"/>
        <dbReference type="ChEBI" id="CHEBI:15378"/>
        <dbReference type="ChEBI" id="CHEBI:30013"/>
        <dbReference type="ChEBI" id="CHEBI:30616"/>
        <dbReference type="ChEBI" id="CHEBI:61977"/>
        <dbReference type="ChEBI" id="CHEBI:456216"/>
        <dbReference type="EC" id="2.7.11.1"/>
    </reaction>
</comment>